<keyword evidence="2" id="KW-1185">Reference proteome</keyword>
<sequence length="224" mass="23309">MTYSICVRERVEGGRDTPRYRFGVAAAARLPAVGSVCPHAGDHGAVATAGLTDPGVGERCLAALAAGDPIDAALADATADGAGRQIHGVDAASTAAHTGADCRPVAAHRTADAYTAGGTSLTDEATLEAMVRGYRENERDAPLVRRLLTALAAGERAGGDRREELPVGSAAVVVSTPDGGEPLYHDLRVDASDSPVADLRETYRRARRGYEAALERYDPQTENS</sequence>
<dbReference type="PANTHER" id="PTHR39328:SF1">
    <property type="entry name" value="BLL2871 PROTEIN"/>
    <property type="match status" value="1"/>
</dbReference>
<name>A0A6B9F5W8_9EURY</name>
<dbReference type="Proteomes" id="UP000428325">
    <property type="component" value="Chromosome"/>
</dbReference>
<protein>
    <submittedName>
        <fullName evidence="1">DUF1028 domain-containing protein</fullName>
    </submittedName>
</protein>
<dbReference type="RefSeq" id="WP_157690353.1">
    <property type="nucleotide sequence ID" value="NZ_CP034345.1"/>
</dbReference>
<dbReference type="OrthoDB" id="311454at2157"/>
<evidence type="ECO:0000313" key="2">
    <source>
        <dbReference type="Proteomes" id="UP000428325"/>
    </source>
</evidence>
<dbReference type="GeneID" id="43370766"/>
<dbReference type="InterPro" id="IPR010430">
    <property type="entry name" value="DUF1028"/>
</dbReference>
<dbReference type="EMBL" id="CP034345">
    <property type="protein sequence ID" value="QGX95896.1"/>
    <property type="molecule type" value="Genomic_DNA"/>
</dbReference>
<dbReference type="AlphaFoldDB" id="A0A6B9F5W8"/>
<dbReference type="PANTHER" id="PTHR39328">
    <property type="entry name" value="BLL2871 PROTEIN"/>
    <property type="match status" value="1"/>
</dbReference>
<proteinExistence type="predicted"/>
<dbReference type="InterPro" id="IPR029055">
    <property type="entry name" value="Ntn_hydrolases_N"/>
</dbReference>
<dbReference type="Pfam" id="PF06267">
    <property type="entry name" value="DUF1028"/>
    <property type="match status" value="1"/>
</dbReference>
<organism evidence="1 2">
    <name type="scientific">Haloplanus rallus</name>
    <dbReference type="NCBI Taxonomy" id="1816183"/>
    <lineage>
        <taxon>Archaea</taxon>
        <taxon>Methanobacteriati</taxon>
        <taxon>Methanobacteriota</taxon>
        <taxon>Stenosarchaea group</taxon>
        <taxon>Halobacteria</taxon>
        <taxon>Halobacteriales</taxon>
        <taxon>Haloferacaceae</taxon>
        <taxon>Haloplanus</taxon>
    </lineage>
</organism>
<dbReference type="SUPFAM" id="SSF56235">
    <property type="entry name" value="N-terminal nucleophile aminohydrolases (Ntn hydrolases)"/>
    <property type="match status" value="1"/>
</dbReference>
<accession>A0A6B9F5W8</accession>
<dbReference type="KEGG" id="hra:EI982_14440"/>
<reference evidence="1 2" key="1">
    <citation type="submission" date="2018-12" db="EMBL/GenBank/DDBJ databases">
        <title>Complete genome sequence of Haloplanus rallus MBLA0036.</title>
        <authorList>
            <person name="Nam Y.-d."/>
            <person name="Kang J."/>
            <person name="Chung W.-H."/>
            <person name="Park Y.S."/>
        </authorList>
    </citation>
    <scope>NUCLEOTIDE SEQUENCE [LARGE SCALE GENOMIC DNA]</scope>
    <source>
        <strain evidence="1 2">MBLA0036</strain>
    </source>
</reference>
<gene>
    <name evidence="1" type="ORF">EI982_14440</name>
</gene>
<evidence type="ECO:0000313" key="1">
    <source>
        <dbReference type="EMBL" id="QGX95896.1"/>
    </source>
</evidence>
<dbReference type="Gene3D" id="3.60.20.10">
    <property type="entry name" value="Glutamine Phosphoribosylpyrophosphate, subunit 1, domain 1"/>
    <property type="match status" value="1"/>
</dbReference>